<evidence type="ECO:0000256" key="5">
    <source>
        <dbReference type="ARBA" id="ARBA00022801"/>
    </source>
</evidence>
<evidence type="ECO:0000256" key="7">
    <source>
        <dbReference type="ARBA" id="ARBA00023136"/>
    </source>
</evidence>
<sequence length="451" mass="51628">MEANLKFDYRPLYILLALLSLVALLNTPILTTLWRHSFDDGTYSHAYLIPLISGYLFYDGCRRGELELRNHFSKIALAMLLFSCLCMIITVRAQISIGYWLSFIMILTSASLMVFKARLAVIFPTVYLIFLLPLWGSLTGGLQDMSVAAASFLLQFTDIPFFVQDQFISLPAGNFEVANGCSGLRYLLVSLAISSLYVFLYIRNYRSAAIFIGFAIIGALVTNWIRIVSLILIGQYTNMESELMTDHNNFGWYLYVPFMIILFYLGNKLADQNEATQPAVVATGKVNKIAILSTLILLLISSSYLLLANRTEVLSSEEYPATPSADIKFYSSFSEQPLNGFETSGIEQTYRFYCRDLDCKPSYYDNEILPAGWQVLQFRDHKKYAEYILQKGRKQAHLQLWYQREDFQTSNVRSFKLMRIKSLLSSAKADQLTWQFRYCDMECEPLLVKDN</sequence>
<name>A0A5R9IJP7_9GAMM</name>
<comment type="subcellular location">
    <subcellularLocation>
        <location evidence="1">Cell membrane</location>
        <topology evidence="1">Multi-pass membrane protein</topology>
    </subcellularLocation>
</comment>
<keyword evidence="4 8" id="KW-0812">Transmembrane</keyword>
<keyword evidence="7 8" id="KW-0472">Membrane</keyword>
<dbReference type="InterPro" id="IPR019127">
    <property type="entry name" value="Exosortase"/>
</dbReference>
<evidence type="ECO:0000256" key="8">
    <source>
        <dbReference type="SAM" id="Phobius"/>
    </source>
</evidence>
<evidence type="ECO:0000313" key="10">
    <source>
        <dbReference type="Proteomes" id="UP000307790"/>
    </source>
</evidence>
<keyword evidence="10" id="KW-1185">Reference proteome</keyword>
<dbReference type="InterPro" id="IPR026392">
    <property type="entry name" value="Exo/Archaeosortase_dom"/>
</dbReference>
<accession>A0A5R9IJP7</accession>
<dbReference type="AlphaFoldDB" id="A0A5R9IJP7"/>
<feature type="transmembrane region" description="Helical" evidence="8">
    <location>
        <begin position="209"/>
        <end position="232"/>
    </location>
</feature>
<evidence type="ECO:0000256" key="6">
    <source>
        <dbReference type="ARBA" id="ARBA00022989"/>
    </source>
</evidence>
<comment type="caution">
    <text evidence="9">The sequence shown here is derived from an EMBL/GenBank/DDBJ whole genome shotgun (WGS) entry which is preliminary data.</text>
</comment>
<dbReference type="Pfam" id="PF09721">
    <property type="entry name" value="Exosortase_EpsH"/>
    <property type="match status" value="1"/>
</dbReference>
<evidence type="ECO:0000256" key="1">
    <source>
        <dbReference type="ARBA" id="ARBA00004651"/>
    </source>
</evidence>
<reference evidence="9 10" key="1">
    <citation type="submission" date="2019-05" db="EMBL/GenBank/DDBJ databases">
        <title>Genome sequences of Thalassotalea litorea 1K03283.</title>
        <authorList>
            <person name="Zhang D."/>
        </authorList>
    </citation>
    <scope>NUCLEOTIDE SEQUENCE [LARGE SCALE GENOMIC DNA]</scope>
    <source>
        <strain evidence="9 10">MCCC 1K03283</strain>
    </source>
</reference>
<evidence type="ECO:0000256" key="4">
    <source>
        <dbReference type="ARBA" id="ARBA00022692"/>
    </source>
</evidence>
<feature type="transmembrane region" description="Helical" evidence="8">
    <location>
        <begin position="252"/>
        <end position="269"/>
    </location>
</feature>
<feature type="transmembrane region" description="Helical" evidence="8">
    <location>
        <begin position="289"/>
        <end position="307"/>
    </location>
</feature>
<dbReference type="EC" id="3.4.22.-" evidence="9"/>
<dbReference type="InterPro" id="IPR013426">
    <property type="entry name" value="EpsH-like"/>
</dbReference>
<organism evidence="9 10">
    <name type="scientific">Thalassotalea litorea</name>
    <dbReference type="NCBI Taxonomy" id="2020715"/>
    <lineage>
        <taxon>Bacteria</taxon>
        <taxon>Pseudomonadati</taxon>
        <taxon>Pseudomonadota</taxon>
        <taxon>Gammaproteobacteria</taxon>
        <taxon>Alteromonadales</taxon>
        <taxon>Colwelliaceae</taxon>
        <taxon>Thalassotalea</taxon>
    </lineage>
</organism>
<evidence type="ECO:0000313" key="9">
    <source>
        <dbReference type="EMBL" id="TLU65780.1"/>
    </source>
</evidence>
<feature type="transmembrane region" description="Helical" evidence="8">
    <location>
        <begin position="184"/>
        <end position="202"/>
    </location>
</feature>
<feature type="transmembrane region" description="Helical" evidence="8">
    <location>
        <begin position="12"/>
        <end position="30"/>
    </location>
</feature>
<proteinExistence type="predicted"/>
<dbReference type="GO" id="GO:0008233">
    <property type="term" value="F:peptidase activity"/>
    <property type="evidence" value="ECO:0007669"/>
    <property type="project" value="UniProtKB-KW"/>
</dbReference>
<feature type="transmembrane region" description="Helical" evidence="8">
    <location>
        <begin position="97"/>
        <end position="115"/>
    </location>
</feature>
<keyword evidence="5 9" id="KW-0378">Hydrolase</keyword>
<dbReference type="Proteomes" id="UP000307790">
    <property type="component" value="Unassembled WGS sequence"/>
</dbReference>
<dbReference type="GO" id="GO:0006508">
    <property type="term" value="P:proteolysis"/>
    <property type="evidence" value="ECO:0007669"/>
    <property type="project" value="UniProtKB-KW"/>
</dbReference>
<keyword evidence="3" id="KW-0645">Protease</keyword>
<feature type="transmembrane region" description="Helical" evidence="8">
    <location>
        <begin position="72"/>
        <end position="91"/>
    </location>
</feature>
<keyword evidence="6 8" id="KW-1133">Transmembrane helix</keyword>
<keyword evidence="2" id="KW-1003">Cell membrane</keyword>
<gene>
    <name evidence="9" type="primary">xrt</name>
    <name evidence="9" type="ORF">FE810_07665</name>
</gene>
<dbReference type="NCBIfam" id="TIGR04178">
    <property type="entry name" value="exo_archaeo"/>
    <property type="match status" value="1"/>
</dbReference>
<dbReference type="RefSeq" id="WP_138319441.1">
    <property type="nucleotide sequence ID" value="NZ_VCBC01000006.1"/>
</dbReference>
<evidence type="ECO:0000256" key="3">
    <source>
        <dbReference type="ARBA" id="ARBA00022670"/>
    </source>
</evidence>
<dbReference type="EMBL" id="VCBC01000006">
    <property type="protein sequence ID" value="TLU65780.1"/>
    <property type="molecule type" value="Genomic_DNA"/>
</dbReference>
<feature type="transmembrane region" description="Helical" evidence="8">
    <location>
        <begin position="42"/>
        <end position="60"/>
    </location>
</feature>
<dbReference type="NCBIfam" id="TIGR02602">
    <property type="entry name" value="8TM_EpsH"/>
    <property type="match status" value="1"/>
</dbReference>
<protein>
    <submittedName>
        <fullName evidence="9">Exosortase</fullName>
        <ecNumber evidence="9">3.4.22.-</ecNumber>
    </submittedName>
</protein>
<evidence type="ECO:0000256" key="2">
    <source>
        <dbReference type="ARBA" id="ARBA00022475"/>
    </source>
</evidence>
<dbReference type="GO" id="GO:0005886">
    <property type="term" value="C:plasma membrane"/>
    <property type="evidence" value="ECO:0007669"/>
    <property type="project" value="UniProtKB-SubCell"/>
</dbReference>
<feature type="transmembrane region" description="Helical" evidence="8">
    <location>
        <begin position="120"/>
        <end position="138"/>
    </location>
</feature>
<dbReference type="OrthoDB" id="9797363at2"/>